<reference evidence="1 2" key="1">
    <citation type="submission" date="2024-04" db="EMBL/GenBank/DDBJ databases">
        <title>Flavobacterium sp. DGU41 16S ribosomal RNA gene Genome sequencing and assembly.</title>
        <authorList>
            <person name="Park S."/>
        </authorList>
    </citation>
    <scope>NUCLEOTIDE SEQUENCE [LARGE SCALE GENOMIC DNA]</scope>
    <source>
        <strain evidence="1 2">DGU41</strain>
    </source>
</reference>
<organism evidence="1 2">
    <name type="scientific">Flavobacterium helocola</name>
    <dbReference type="NCBI Taxonomy" id="3139139"/>
    <lineage>
        <taxon>Bacteria</taxon>
        <taxon>Pseudomonadati</taxon>
        <taxon>Bacteroidota</taxon>
        <taxon>Flavobacteriia</taxon>
        <taxon>Flavobacteriales</taxon>
        <taxon>Flavobacteriaceae</taxon>
        <taxon>Flavobacterium</taxon>
    </lineage>
</organism>
<keyword evidence="2" id="KW-1185">Reference proteome</keyword>
<evidence type="ECO:0000313" key="1">
    <source>
        <dbReference type="EMBL" id="MEL1247395.1"/>
    </source>
</evidence>
<dbReference type="EMBL" id="JBBYHT010000002">
    <property type="protein sequence ID" value="MEL1247395.1"/>
    <property type="molecule type" value="Genomic_DNA"/>
</dbReference>
<gene>
    <name evidence="1" type="ORF">AAEO58_05000</name>
</gene>
<proteinExistence type="predicted"/>
<name>A0ABU9I4R9_9FLAO</name>
<evidence type="ECO:0000313" key="2">
    <source>
        <dbReference type="Proteomes" id="UP001393056"/>
    </source>
</evidence>
<sequence>MKCIDLNIENLHALGLTEEIFKNNFEEWLFKNEDFFVDINNSKIYVGKVRLKKDIHQLFEIIKKNHLDNGGKLEDFEKDILETRVNLKKKIDNTLDNIPDELKYDFLTNSLIKLEDKLTEKKDQYYTEKLNSILQIDDNQDVTTQQNELSKQNDNPYPRIFTSVGAYLKFTNLRNEFEKTNQDLANYSFVFHRMKKDNLIYKDLKQIEYIDFLSFFEIHLDRLKPLSQLGNNDLREGIYNRI</sequence>
<dbReference type="RefSeq" id="WP_341682432.1">
    <property type="nucleotide sequence ID" value="NZ_JBBYHT010000002.1"/>
</dbReference>
<dbReference type="Proteomes" id="UP001393056">
    <property type="component" value="Unassembled WGS sequence"/>
</dbReference>
<protein>
    <submittedName>
        <fullName evidence="1">Uncharacterized protein</fullName>
    </submittedName>
</protein>
<comment type="caution">
    <text evidence="1">The sequence shown here is derived from an EMBL/GenBank/DDBJ whole genome shotgun (WGS) entry which is preliminary data.</text>
</comment>
<accession>A0ABU9I4R9</accession>